<feature type="domain" description="Helix-hairpin-helix DNA-binding motif class 1" evidence="2">
    <location>
        <begin position="175"/>
        <end position="194"/>
    </location>
</feature>
<dbReference type="SUPFAM" id="SSF142984">
    <property type="entry name" value="Nqo1 middle domain-like"/>
    <property type="match status" value="1"/>
</dbReference>
<accession>A0A1M6G7Z5</accession>
<dbReference type="AlphaFoldDB" id="A0A1M6G7Z5"/>
<organism evidence="3 4">
    <name type="scientific">Parasporobacterium paucivorans DSM 15970</name>
    <dbReference type="NCBI Taxonomy" id="1122934"/>
    <lineage>
        <taxon>Bacteria</taxon>
        <taxon>Bacillati</taxon>
        <taxon>Bacillota</taxon>
        <taxon>Clostridia</taxon>
        <taxon>Lachnospirales</taxon>
        <taxon>Lachnospiraceae</taxon>
        <taxon>Parasporobacterium</taxon>
    </lineage>
</organism>
<dbReference type="Gene3D" id="1.10.150.310">
    <property type="entry name" value="Tex RuvX-like domain-like"/>
    <property type="match status" value="1"/>
</dbReference>
<evidence type="ECO:0000259" key="2">
    <source>
        <dbReference type="SMART" id="SM00278"/>
    </source>
</evidence>
<feature type="domain" description="Helix-hairpin-helix DNA-binding motif class 1" evidence="2">
    <location>
        <begin position="145"/>
        <end position="164"/>
    </location>
</feature>
<protein>
    <submittedName>
        <fullName evidence="3">Competence protein ComEA</fullName>
    </submittedName>
</protein>
<dbReference type="InterPro" id="IPR019554">
    <property type="entry name" value="Soluble_ligand-bd"/>
</dbReference>
<evidence type="ECO:0000313" key="3">
    <source>
        <dbReference type="EMBL" id="SHJ06093.1"/>
    </source>
</evidence>
<evidence type="ECO:0000313" key="4">
    <source>
        <dbReference type="Proteomes" id="UP000184342"/>
    </source>
</evidence>
<feature type="chain" id="PRO_5039726402" evidence="1">
    <location>
        <begin position="23"/>
        <end position="197"/>
    </location>
</feature>
<dbReference type="NCBIfam" id="TIGR00426">
    <property type="entry name" value="competence protein ComEA helix-hairpin-helix repeat region"/>
    <property type="match status" value="1"/>
</dbReference>
<gene>
    <name evidence="3" type="ORF">SAMN02745691_01282</name>
</gene>
<evidence type="ECO:0000256" key="1">
    <source>
        <dbReference type="SAM" id="SignalP"/>
    </source>
</evidence>
<dbReference type="InterPro" id="IPR051675">
    <property type="entry name" value="Endo/Exo/Phosphatase_dom_1"/>
</dbReference>
<dbReference type="PANTHER" id="PTHR21180:SF32">
    <property type="entry name" value="ENDONUCLEASE_EXONUCLEASE_PHOSPHATASE FAMILY DOMAIN-CONTAINING PROTEIN 1"/>
    <property type="match status" value="1"/>
</dbReference>
<name>A0A1M6G7Z5_9FIRM</name>
<dbReference type="OrthoDB" id="9790239at2"/>
<keyword evidence="4" id="KW-1185">Reference proteome</keyword>
<dbReference type="PANTHER" id="PTHR21180">
    <property type="entry name" value="ENDONUCLEASE/EXONUCLEASE/PHOSPHATASE FAMILY DOMAIN-CONTAINING PROTEIN 1"/>
    <property type="match status" value="1"/>
</dbReference>
<dbReference type="Gene3D" id="3.10.560.10">
    <property type="entry name" value="Outer membrane lipoprotein wza domain like"/>
    <property type="match status" value="1"/>
</dbReference>
<dbReference type="InterPro" id="IPR004509">
    <property type="entry name" value="Competence_ComEA_HhH"/>
</dbReference>
<dbReference type="Pfam" id="PF12836">
    <property type="entry name" value="HHH_3"/>
    <property type="match status" value="1"/>
</dbReference>
<sequence length="197" mass="21073">MKIKPAHAAILGASLLCGLIYAFTFDTGEVDMEISAAEETDVSQESETIPDAVTEAEICVYICGYVNNPGVYFVKEGTRLFSLVETAGGFSANAAGDALNLADAITDGQKIYVPSGQDVANGNISNDIATKDSDGLVNINTADISELITLPGIGEARAKSIIAYREMNGRFKSPEEIMKIDGIKDNLFEKIRELIKI</sequence>
<feature type="signal peptide" evidence="1">
    <location>
        <begin position="1"/>
        <end position="22"/>
    </location>
</feature>
<dbReference type="GO" id="GO:0003677">
    <property type="term" value="F:DNA binding"/>
    <property type="evidence" value="ECO:0007669"/>
    <property type="project" value="InterPro"/>
</dbReference>
<dbReference type="InterPro" id="IPR003583">
    <property type="entry name" value="Hlx-hairpin-Hlx_DNA-bd_motif"/>
</dbReference>
<dbReference type="GO" id="GO:0006281">
    <property type="term" value="P:DNA repair"/>
    <property type="evidence" value="ECO:0007669"/>
    <property type="project" value="InterPro"/>
</dbReference>
<dbReference type="Proteomes" id="UP000184342">
    <property type="component" value="Unassembled WGS sequence"/>
</dbReference>
<dbReference type="GO" id="GO:0015628">
    <property type="term" value="P:protein secretion by the type II secretion system"/>
    <property type="evidence" value="ECO:0007669"/>
    <property type="project" value="TreeGrafter"/>
</dbReference>
<dbReference type="EMBL" id="FQYT01000011">
    <property type="protein sequence ID" value="SHJ06093.1"/>
    <property type="molecule type" value="Genomic_DNA"/>
</dbReference>
<dbReference type="SMART" id="SM00278">
    <property type="entry name" value="HhH1"/>
    <property type="match status" value="2"/>
</dbReference>
<dbReference type="GO" id="GO:0015627">
    <property type="term" value="C:type II protein secretion system complex"/>
    <property type="evidence" value="ECO:0007669"/>
    <property type="project" value="TreeGrafter"/>
</dbReference>
<dbReference type="STRING" id="1122934.SAMN02745691_01282"/>
<proteinExistence type="predicted"/>
<keyword evidence="1" id="KW-0732">Signal</keyword>
<dbReference type="Pfam" id="PF10531">
    <property type="entry name" value="SLBB"/>
    <property type="match status" value="1"/>
</dbReference>
<reference evidence="3 4" key="1">
    <citation type="submission" date="2016-11" db="EMBL/GenBank/DDBJ databases">
        <authorList>
            <person name="Jaros S."/>
            <person name="Januszkiewicz K."/>
            <person name="Wedrychowicz H."/>
        </authorList>
    </citation>
    <scope>NUCLEOTIDE SEQUENCE [LARGE SCALE GENOMIC DNA]</scope>
    <source>
        <strain evidence="3 4">DSM 15970</strain>
    </source>
</reference>
<dbReference type="InterPro" id="IPR010994">
    <property type="entry name" value="RuvA_2-like"/>
</dbReference>
<dbReference type="RefSeq" id="WP_094757339.1">
    <property type="nucleotide sequence ID" value="NZ_FQYT01000011.1"/>
</dbReference>
<dbReference type="SUPFAM" id="SSF47781">
    <property type="entry name" value="RuvA domain 2-like"/>
    <property type="match status" value="1"/>
</dbReference>